<dbReference type="Gene3D" id="3.30.1150.10">
    <property type="match status" value="1"/>
</dbReference>
<dbReference type="PRINTS" id="PR01217">
    <property type="entry name" value="PRICHEXTENSN"/>
</dbReference>
<dbReference type="RefSeq" id="WP_188907204.1">
    <property type="nucleotide sequence ID" value="NZ_BMIQ01000001.1"/>
</dbReference>
<evidence type="ECO:0000256" key="1">
    <source>
        <dbReference type="SAM" id="MobiDB-lite"/>
    </source>
</evidence>
<feature type="compositionally biased region" description="Basic and acidic residues" evidence="1">
    <location>
        <begin position="160"/>
        <end position="190"/>
    </location>
</feature>
<feature type="compositionally biased region" description="Pro residues" evidence="1">
    <location>
        <begin position="192"/>
        <end position="204"/>
    </location>
</feature>
<reference evidence="2" key="1">
    <citation type="journal article" date="2014" name="Int. J. Syst. Evol. Microbiol.">
        <title>Complete genome sequence of Corynebacterium casei LMG S-19264T (=DSM 44701T), isolated from a smear-ripened cheese.</title>
        <authorList>
            <consortium name="US DOE Joint Genome Institute (JGI-PGF)"/>
            <person name="Walter F."/>
            <person name="Albersmeier A."/>
            <person name="Kalinowski J."/>
            <person name="Ruckert C."/>
        </authorList>
    </citation>
    <scope>NUCLEOTIDE SEQUENCE</scope>
    <source>
        <strain evidence="2">CGMCC 1.15367</strain>
    </source>
</reference>
<feature type="compositionally biased region" description="Basic and acidic residues" evidence="1">
    <location>
        <begin position="118"/>
        <end position="128"/>
    </location>
</feature>
<sequence>MRTGVATSTAIHLVLLTWGLWSLSAPQPLDAQYAEALPVEVIMSDTFEGVKGEKDAPLKDKPAPKPTTKPQTLPMDAKNAGDNEADLETPPVPDVKPSKEEAKPQPKQADLPPPQPKPEPKPETKVAEKAPPTPTPPPPKPEPPKPPEPQKPSEPQKQPEPPKEDPLAEAIKTAEEKPKPEEKKAEEKPKPAPKPVVKPAPPKPEVAQADKAETQKSDSKAKEKPKKEVAAKASEEKSDFNADEIMAQLTKAKPSGGGAKRSTESASLGSKVTTGTKLSRSQVGQLQGMIQEQMAKCWNPPAGIEAGESLKVAIKIHFNPSGEVEGVPEITQGGGSGAQRIAAEAAIRAIRRCAPFNLPAEMYAGGWEVTNLNFDPSEMF</sequence>
<reference evidence="2" key="2">
    <citation type="submission" date="2020-09" db="EMBL/GenBank/DDBJ databases">
        <authorList>
            <person name="Sun Q."/>
            <person name="Zhou Y."/>
        </authorList>
    </citation>
    <scope>NUCLEOTIDE SEQUENCE</scope>
    <source>
        <strain evidence="2">CGMCC 1.15367</strain>
    </source>
</reference>
<dbReference type="EMBL" id="BMIQ01000001">
    <property type="protein sequence ID" value="GGD94357.1"/>
    <property type="molecule type" value="Genomic_DNA"/>
</dbReference>
<organism evidence="2 3">
    <name type="scientific">Aureimonas endophytica</name>
    <dbReference type="NCBI Taxonomy" id="2027858"/>
    <lineage>
        <taxon>Bacteria</taxon>
        <taxon>Pseudomonadati</taxon>
        <taxon>Pseudomonadota</taxon>
        <taxon>Alphaproteobacteria</taxon>
        <taxon>Hyphomicrobiales</taxon>
        <taxon>Aurantimonadaceae</taxon>
        <taxon>Aureimonas</taxon>
    </lineage>
</organism>
<dbReference type="Proteomes" id="UP000644699">
    <property type="component" value="Unassembled WGS sequence"/>
</dbReference>
<feature type="region of interest" description="Disordered" evidence="1">
    <location>
        <begin position="52"/>
        <end position="280"/>
    </location>
</feature>
<feature type="compositionally biased region" description="Basic and acidic residues" evidence="1">
    <location>
        <begin position="52"/>
        <end position="63"/>
    </location>
</feature>
<accession>A0A916ZGK4</accession>
<dbReference type="AlphaFoldDB" id="A0A916ZGK4"/>
<evidence type="ECO:0000313" key="3">
    <source>
        <dbReference type="Proteomes" id="UP000644699"/>
    </source>
</evidence>
<keyword evidence="3" id="KW-1185">Reference proteome</keyword>
<comment type="caution">
    <text evidence="2">The sequence shown here is derived from an EMBL/GenBank/DDBJ whole genome shotgun (WGS) entry which is preliminary data.</text>
</comment>
<evidence type="ECO:0000313" key="2">
    <source>
        <dbReference type="EMBL" id="GGD94357.1"/>
    </source>
</evidence>
<feature type="compositionally biased region" description="Basic and acidic residues" evidence="1">
    <location>
        <begin position="208"/>
        <end position="240"/>
    </location>
</feature>
<gene>
    <name evidence="2" type="ORF">GCM10011390_11390</name>
</gene>
<proteinExistence type="predicted"/>
<name>A0A916ZGK4_9HYPH</name>
<protein>
    <recommendedName>
        <fullName evidence="4">Cell division and transport-associated protein TolA</fullName>
    </recommendedName>
</protein>
<evidence type="ECO:0008006" key="4">
    <source>
        <dbReference type="Google" id="ProtNLM"/>
    </source>
</evidence>
<feature type="compositionally biased region" description="Pro residues" evidence="1">
    <location>
        <begin position="131"/>
        <end position="152"/>
    </location>
</feature>
<feature type="compositionally biased region" description="Polar residues" evidence="1">
    <location>
        <begin position="264"/>
        <end position="280"/>
    </location>
</feature>